<dbReference type="RefSeq" id="WP_123803743.1">
    <property type="nucleotide sequence ID" value="NZ_JBHSPY010000001.1"/>
</dbReference>
<dbReference type="Proteomes" id="UP000272412">
    <property type="component" value="Unassembled WGS sequence"/>
</dbReference>
<comment type="caution">
    <text evidence="2">The sequence shown here is derived from an EMBL/GenBank/DDBJ whole genome shotgun (WGS) entry which is preliminary data.</text>
</comment>
<dbReference type="InterPro" id="IPR025188">
    <property type="entry name" value="DUF4113"/>
</dbReference>
<dbReference type="Pfam" id="PF13438">
    <property type="entry name" value="DUF4113"/>
    <property type="match status" value="1"/>
</dbReference>
<feature type="domain" description="DUF4113" evidence="1">
    <location>
        <begin position="14"/>
        <end position="33"/>
    </location>
</feature>
<evidence type="ECO:0000313" key="3">
    <source>
        <dbReference type="Proteomes" id="UP000272412"/>
    </source>
</evidence>
<proteinExistence type="predicted"/>
<accession>A0A3N4N1T1</accession>
<dbReference type="OrthoDB" id="8612714at2"/>
<dbReference type="AlphaFoldDB" id="A0A3N4N1T1"/>
<name>A0A3N4N1T1_9NEIS</name>
<sequence length="35" mass="4155">MSLKLIVDLKKHLWMNRQKLSPCYTTRVLDLPILS</sequence>
<evidence type="ECO:0000259" key="1">
    <source>
        <dbReference type="Pfam" id="PF13438"/>
    </source>
</evidence>
<reference evidence="2 3" key="1">
    <citation type="submission" date="2018-11" db="EMBL/GenBank/DDBJ databases">
        <title>Neisseria weixii sp. nov. isolated from the rectal contents of plateau pika (Ochotona cruzoniae).</title>
        <authorList>
            <person name="Zhang G."/>
        </authorList>
    </citation>
    <scope>NUCLEOTIDE SEQUENCE [LARGE SCALE GENOMIC DNA]</scope>
    <source>
        <strain evidence="2 3">10009</strain>
    </source>
</reference>
<dbReference type="EMBL" id="RPFL01000004">
    <property type="protein sequence ID" value="RPD90204.1"/>
    <property type="molecule type" value="Genomic_DNA"/>
</dbReference>
<keyword evidence="3" id="KW-1185">Reference proteome</keyword>
<evidence type="ECO:0000313" key="2">
    <source>
        <dbReference type="EMBL" id="RPD90204.1"/>
    </source>
</evidence>
<protein>
    <submittedName>
        <fullName evidence="2">DUF4113 domain-containing protein</fullName>
    </submittedName>
</protein>
<organism evidence="2 3">
    <name type="scientific">Neisseria weixii</name>
    <dbReference type="NCBI Taxonomy" id="1853276"/>
    <lineage>
        <taxon>Bacteria</taxon>
        <taxon>Pseudomonadati</taxon>
        <taxon>Pseudomonadota</taxon>
        <taxon>Betaproteobacteria</taxon>
        <taxon>Neisseriales</taxon>
        <taxon>Neisseriaceae</taxon>
        <taxon>Neisseria</taxon>
    </lineage>
</organism>
<gene>
    <name evidence="2" type="ORF">EGK74_02620</name>
</gene>